<evidence type="ECO:0000313" key="1">
    <source>
        <dbReference type="EMBL" id="KAK9235290.1"/>
    </source>
</evidence>
<dbReference type="EMBL" id="MU971422">
    <property type="protein sequence ID" value="KAK9235290.1"/>
    <property type="molecule type" value="Genomic_DNA"/>
</dbReference>
<protein>
    <submittedName>
        <fullName evidence="1">Uncharacterized protein</fullName>
    </submittedName>
</protein>
<organism evidence="1 2">
    <name type="scientific">Lipomyces kononenkoae</name>
    <name type="common">Yeast</name>
    <dbReference type="NCBI Taxonomy" id="34357"/>
    <lineage>
        <taxon>Eukaryota</taxon>
        <taxon>Fungi</taxon>
        <taxon>Dikarya</taxon>
        <taxon>Ascomycota</taxon>
        <taxon>Saccharomycotina</taxon>
        <taxon>Lipomycetes</taxon>
        <taxon>Lipomycetales</taxon>
        <taxon>Lipomycetaceae</taxon>
        <taxon>Lipomyces</taxon>
    </lineage>
</organism>
<reference evidence="2" key="1">
    <citation type="journal article" date="2024" name="Front. Bioeng. Biotechnol.">
        <title>Genome-scale model development and genomic sequencing of the oleaginous clade Lipomyces.</title>
        <authorList>
            <person name="Czajka J.J."/>
            <person name="Han Y."/>
            <person name="Kim J."/>
            <person name="Mondo S.J."/>
            <person name="Hofstad B.A."/>
            <person name="Robles A."/>
            <person name="Haridas S."/>
            <person name="Riley R."/>
            <person name="LaButti K."/>
            <person name="Pangilinan J."/>
            <person name="Andreopoulos W."/>
            <person name="Lipzen A."/>
            <person name="Yan J."/>
            <person name="Wang M."/>
            <person name="Ng V."/>
            <person name="Grigoriev I.V."/>
            <person name="Spatafora J.W."/>
            <person name="Magnuson J.K."/>
            <person name="Baker S.E."/>
            <person name="Pomraning K.R."/>
        </authorList>
    </citation>
    <scope>NUCLEOTIDE SEQUENCE [LARGE SCALE GENOMIC DNA]</scope>
    <source>
        <strain evidence="2">CBS 7786</strain>
    </source>
</reference>
<evidence type="ECO:0000313" key="2">
    <source>
        <dbReference type="Proteomes" id="UP001433508"/>
    </source>
</evidence>
<name>A0ACC3SV76_LIPKO</name>
<dbReference type="Proteomes" id="UP001433508">
    <property type="component" value="Unassembled WGS sequence"/>
</dbReference>
<accession>A0ACC3SV76</accession>
<gene>
    <name evidence="1" type="ORF">V1525DRAFT_410411</name>
</gene>
<sequence length="646" mass="72078">MTTKDARVPTAANYENRRSRSSSSGDDGVAPAVVNEEVSQHHVRIGHRHYHRHGEKKVDLAEEANPLVNLTQDEVIANAANYARTSGLEEFEELFKKGGLIAQNPKSLGIGLPLLTDQDRADLAHEWRHRWAQNGTLYSLVVLCSLAAAVQGMDETVINGAQLFFMDQFGIGGTSSHDTWTLGLVNSAPYLCCACIGCWLSDPLNSLLGRRGTIFVSCLVAAVTCIWSACTDTWWHLFIARFCLGFGIGAKSATVPVYAAECTPAVVRGALVMMWQMWTAFGIMLGYVADVAFYNVPDKPNITGLNWRLMLGSAALPAVIVCCQVFFCPESPRWYMGRGDHRKAFESMAQLRRSDLQAARDVYYMHVLLVEENALRRGHNRVLELFIVPRNRRAALASWIVMFMQQFCGVNVIAYYSSVIFRDSGFSPISALLASMGFGIINFVFAIPAIYTIDTFGRRNLLLTTFPLMAIFLLFTGFSLKIPNQQARIGCAALGIYLFGIAYSPGEGPVPFTYSAEAFPHYIRDVGMSFATATTWFFNFVLAITWPSLQTAFTTQGAFGWYAGWNVVGFFLVLLFVPETKSLTLEELDKVFGVTTRTHAKYQASKLPYWFRRYILRQDVEEPVPLYELDFDFDPNLVTGNVEEKA</sequence>
<comment type="caution">
    <text evidence="1">The sequence shown here is derived from an EMBL/GenBank/DDBJ whole genome shotgun (WGS) entry which is preliminary data.</text>
</comment>
<proteinExistence type="predicted"/>
<keyword evidence="2" id="KW-1185">Reference proteome</keyword>